<name>A0AAV5V0K4_9BILA</name>
<evidence type="ECO:0000313" key="1">
    <source>
        <dbReference type="EMBL" id="GMT11953.1"/>
    </source>
</evidence>
<comment type="caution">
    <text evidence="1">The sequence shown here is derived from an EMBL/GenBank/DDBJ whole genome shotgun (WGS) entry which is preliminary data.</text>
</comment>
<accession>A0AAV5V0K4</accession>
<feature type="non-terminal residue" evidence="1">
    <location>
        <position position="1"/>
    </location>
</feature>
<keyword evidence="2" id="KW-1185">Reference proteome</keyword>
<reference evidence="1" key="1">
    <citation type="submission" date="2023-10" db="EMBL/GenBank/DDBJ databases">
        <title>Genome assembly of Pristionchus species.</title>
        <authorList>
            <person name="Yoshida K."/>
            <person name="Sommer R.J."/>
        </authorList>
    </citation>
    <scope>NUCLEOTIDE SEQUENCE</scope>
    <source>
        <strain evidence="1">RS5133</strain>
    </source>
</reference>
<proteinExistence type="predicted"/>
<dbReference type="Proteomes" id="UP001432322">
    <property type="component" value="Unassembled WGS sequence"/>
</dbReference>
<evidence type="ECO:0000313" key="2">
    <source>
        <dbReference type="Proteomes" id="UP001432322"/>
    </source>
</evidence>
<protein>
    <submittedName>
        <fullName evidence="1">Uncharacterized protein</fullName>
    </submittedName>
</protein>
<gene>
    <name evidence="1" type="ORF">PFISCL1PPCAC_3250</name>
</gene>
<dbReference type="AlphaFoldDB" id="A0AAV5V0K4"/>
<dbReference type="EMBL" id="BTSY01000001">
    <property type="protein sequence ID" value="GMT11953.1"/>
    <property type="molecule type" value="Genomic_DNA"/>
</dbReference>
<sequence length="92" mass="10895">CLYMLDEQTGIEYEFFVADDITMWNQYGEIVFARGYGTFVQVLRILLWRASWGQFRVVGLTYGQLMQFGQERFTADQIYSIVDNLFEPAREE</sequence>
<organism evidence="1 2">
    <name type="scientific">Pristionchus fissidentatus</name>
    <dbReference type="NCBI Taxonomy" id="1538716"/>
    <lineage>
        <taxon>Eukaryota</taxon>
        <taxon>Metazoa</taxon>
        <taxon>Ecdysozoa</taxon>
        <taxon>Nematoda</taxon>
        <taxon>Chromadorea</taxon>
        <taxon>Rhabditida</taxon>
        <taxon>Rhabditina</taxon>
        <taxon>Diplogasteromorpha</taxon>
        <taxon>Diplogasteroidea</taxon>
        <taxon>Neodiplogasteridae</taxon>
        <taxon>Pristionchus</taxon>
    </lineage>
</organism>